<evidence type="ECO:0000256" key="2">
    <source>
        <dbReference type="ARBA" id="ARBA00022490"/>
    </source>
</evidence>
<dbReference type="Proteomes" id="UP001254608">
    <property type="component" value="Unassembled WGS sequence"/>
</dbReference>
<accession>A0ABU2WGL7</accession>
<keyword evidence="2 5" id="KW-0963">Cytoplasm</keyword>
<feature type="active site" description="Proton acceptor" evidence="5">
    <location>
        <position position="116"/>
    </location>
</feature>
<evidence type="ECO:0000313" key="8">
    <source>
        <dbReference type="Proteomes" id="UP001254608"/>
    </source>
</evidence>
<evidence type="ECO:0000259" key="6">
    <source>
        <dbReference type="PROSITE" id="PS51186"/>
    </source>
</evidence>
<reference evidence="7 8" key="1">
    <citation type="submission" date="2023-09" db="EMBL/GenBank/DDBJ databases">
        <authorList>
            <person name="Rey-Velasco X."/>
        </authorList>
    </citation>
    <scope>NUCLEOTIDE SEQUENCE [LARGE SCALE GENOMIC DNA]</scope>
    <source>
        <strain evidence="7 8">W345</strain>
    </source>
</reference>
<dbReference type="InterPro" id="IPR006464">
    <property type="entry name" value="AcTrfase_RimI/Ard1"/>
</dbReference>
<proteinExistence type="inferred from homology"/>
<dbReference type="InterPro" id="IPR050680">
    <property type="entry name" value="YpeA/RimI_acetyltransf"/>
</dbReference>
<dbReference type="EMBL" id="JAVRIC010000006">
    <property type="protein sequence ID" value="MDT0497017.1"/>
    <property type="molecule type" value="Genomic_DNA"/>
</dbReference>
<keyword evidence="4 5" id="KW-0012">Acyltransferase</keyword>
<keyword evidence="7" id="KW-0687">Ribonucleoprotein</keyword>
<dbReference type="NCBIfam" id="TIGR01575">
    <property type="entry name" value="rimI"/>
    <property type="match status" value="1"/>
</dbReference>
<dbReference type="InterPro" id="IPR043690">
    <property type="entry name" value="RimI"/>
</dbReference>
<feature type="binding site" evidence="5">
    <location>
        <position position="121"/>
    </location>
    <ligand>
        <name>acetyl-CoA</name>
        <dbReference type="ChEBI" id="CHEBI:57288"/>
    </ligand>
</feature>
<evidence type="ECO:0000256" key="1">
    <source>
        <dbReference type="ARBA" id="ARBA00005395"/>
    </source>
</evidence>
<dbReference type="PROSITE" id="PS51186">
    <property type="entry name" value="GNAT"/>
    <property type="match status" value="1"/>
</dbReference>
<keyword evidence="8" id="KW-1185">Reference proteome</keyword>
<dbReference type="Pfam" id="PF00583">
    <property type="entry name" value="Acetyltransf_1"/>
    <property type="match status" value="1"/>
</dbReference>
<organism evidence="7 8">
    <name type="scientific">Banduia mediterranea</name>
    <dbReference type="NCBI Taxonomy" id="3075609"/>
    <lineage>
        <taxon>Bacteria</taxon>
        <taxon>Pseudomonadati</taxon>
        <taxon>Pseudomonadota</taxon>
        <taxon>Gammaproteobacteria</taxon>
        <taxon>Nevskiales</taxon>
        <taxon>Algiphilaceae</taxon>
        <taxon>Banduia</taxon>
    </lineage>
</organism>
<keyword evidence="7" id="KW-0689">Ribosomal protein</keyword>
<comment type="subcellular location">
    <subcellularLocation>
        <location evidence="5">Cytoplasm</location>
    </subcellularLocation>
</comment>
<dbReference type="RefSeq" id="WP_311364409.1">
    <property type="nucleotide sequence ID" value="NZ_JAVRIC010000006.1"/>
</dbReference>
<comment type="caution">
    <text evidence="5">Lacks conserved residue(s) required for the propagation of feature annotation.</text>
</comment>
<dbReference type="SUPFAM" id="SSF55729">
    <property type="entry name" value="Acyl-CoA N-acyltransferases (Nat)"/>
    <property type="match status" value="1"/>
</dbReference>
<dbReference type="GO" id="GO:0005840">
    <property type="term" value="C:ribosome"/>
    <property type="evidence" value="ECO:0007669"/>
    <property type="project" value="UniProtKB-KW"/>
</dbReference>
<evidence type="ECO:0000256" key="4">
    <source>
        <dbReference type="ARBA" id="ARBA00023315"/>
    </source>
</evidence>
<evidence type="ECO:0000256" key="3">
    <source>
        <dbReference type="ARBA" id="ARBA00022679"/>
    </source>
</evidence>
<dbReference type="HAMAP" id="MF_02210">
    <property type="entry name" value="RimI"/>
    <property type="match status" value="1"/>
</dbReference>
<keyword evidence="3 5" id="KW-0808">Transferase</keyword>
<evidence type="ECO:0000313" key="7">
    <source>
        <dbReference type="EMBL" id="MDT0497017.1"/>
    </source>
</evidence>
<protein>
    <recommendedName>
        <fullName evidence="5">[Ribosomal protein bS18]-alanine N-acetyltransferase</fullName>
        <ecNumber evidence="5">2.3.1.266</ecNumber>
    </recommendedName>
</protein>
<gene>
    <name evidence="5 7" type="primary">rimI</name>
    <name evidence="7" type="ORF">RM530_06510</name>
</gene>
<name>A0ABU2WGL7_9GAMM</name>
<dbReference type="GO" id="GO:0008999">
    <property type="term" value="F:protein-N-terminal-alanine acetyltransferase activity"/>
    <property type="evidence" value="ECO:0007669"/>
    <property type="project" value="UniProtKB-EC"/>
</dbReference>
<evidence type="ECO:0000256" key="5">
    <source>
        <dbReference type="HAMAP-Rule" id="MF_02210"/>
    </source>
</evidence>
<sequence length="160" mass="18071">MSACPDSPAESAPLRLLPMHPEHLPQVLAIERRVYAFPWSEGIFRDCLRAGYSAWVVVNSLGEVQGYGLLTMAVGEAHLLNLCVSPERQRQGIARFVLEHLMRLARAANCTVMLLEVRRSNKAAMALYEAYGFQRVGLRKNYYPAEQGREDAFVYAHDFD</sequence>
<comment type="caution">
    <text evidence="7">The sequence shown here is derived from an EMBL/GenBank/DDBJ whole genome shotgun (WGS) entry which is preliminary data.</text>
</comment>
<feature type="domain" description="N-acetyltransferase" evidence="6">
    <location>
        <begin position="14"/>
        <end position="160"/>
    </location>
</feature>
<dbReference type="InterPro" id="IPR000182">
    <property type="entry name" value="GNAT_dom"/>
</dbReference>
<feature type="active site" description="Proton donor" evidence="5">
    <location>
        <position position="128"/>
    </location>
</feature>
<dbReference type="Gene3D" id="3.40.630.30">
    <property type="match status" value="1"/>
</dbReference>
<dbReference type="PANTHER" id="PTHR43420">
    <property type="entry name" value="ACETYLTRANSFERASE"/>
    <property type="match status" value="1"/>
</dbReference>
<comment type="catalytic activity">
    <reaction evidence="5">
        <text>N-terminal L-alanyl-[ribosomal protein bS18] + acetyl-CoA = N-terminal N(alpha)-acetyl-L-alanyl-[ribosomal protein bS18] + CoA + H(+)</text>
        <dbReference type="Rhea" id="RHEA:43756"/>
        <dbReference type="Rhea" id="RHEA-COMP:10676"/>
        <dbReference type="Rhea" id="RHEA-COMP:10677"/>
        <dbReference type="ChEBI" id="CHEBI:15378"/>
        <dbReference type="ChEBI" id="CHEBI:57287"/>
        <dbReference type="ChEBI" id="CHEBI:57288"/>
        <dbReference type="ChEBI" id="CHEBI:64718"/>
        <dbReference type="ChEBI" id="CHEBI:83683"/>
        <dbReference type="EC" id="2.3.1.266"/>
    </reaction>
</comment>
<dbReference type="CDD" id="cd04301">
    <property type="entry name" value="NAT_SF"/>
    <property type="match status" value="1"/>
</dbReference>
<comment type="function">
    <text evidence="5">Acetylates the N-terminal alanine of ribosomal protein bS18.</text>
</comment>
<dbReference type="EC" id="2.3.1.266" evidence="5"/>
<dbReference type="InterPro" id="IPR016181">
    <property type="entry name" value="Acyl_CoA_acyltransferase"/>
</dbReference>
<comment type="similarity">
    <text evidence="1 5">Belongs to the acetyltransferase family. RimI subfamily.</text>
</comment>
<dbReference type="PANTHER" id="PTHR43420:SF51">
    <property type="entry name" value="PEPTIDYL-LYSINE N-ACETYLTRANSFERASE YIAC"/>
    <property type="match status" value="1"/>
</dbReference>